<keyword evidence="13" id="KW-1185">Reference proteome</keyword>
<evidence type="ECO:0000256" key="4">
    <source>
        <dbReference type="ARBA" id="ARBA00022598"/>
    </source>
</evidence>
<keyword evidence="7" id="KW-0315">Glutamine amidotransferase</keyword>
<evidence type="ECO:0000256" key="1">
    <source>
        <dbReference type="ARBA" id="ARBA00005171"/>
    </source>
</evidence>
<comment type="catalytic activity">
    <reaction evidence="9">
        <text>UTP + L-glutamine + ATP + H2O = CTP + L-glutamate + ADP + phosphate + 2 H(+)</text>
        <dbReference type="Rhea" id="RHEA:26426"/>
        <dbReference type="ChEBI" id="CHEBI:15377"/>
        <dbReference type="ChEBI" id="CHEBI:15378"/>
        <dbReference type="ChEBI" id="CHEBI:29985"/>
        <dbReference type="ChEBI" id="CHEBI:30616"/>
        <dbReference type="ChEBI" id="CHEBI:37563"/>
        <dbReference type="ChEBI" id="CHEBI:43474"/>
        <dbReference type="ChEBI" id="CHEBI:46398"/>
        <dbReference type="ChEBI" id="CHEBI:58359"/>
        <dbReference type="ChEBI" id="CHEBI:456216"/>
        <dbReference type="EC" id="6.3.4.2"/>
    </reaction>
</comment>
<comment type="pathway">
    <text evidence="1">Pyrimidine metabolism; CTP biosynthesis via de novo pathway; CTP from UDP: step 2/2.</text>
</comment>
<dbReference type="PANTHER" id="PTHR11550:SF34">
    <property type="entry name" value="CTP SYNTHASE"/>
    <property type="match status" value="1"/>
</dbReference>
<dbReference type="GO" id="GO:0006241">
    <property type="term" value="P:CTP biosynthetic process"/>
    <property type="evidence" value="ECO:0007669"/>
    <property type="project" value="TreeGrafter"/>
</dbReference>
<dbReference type="GO" id="GO:0003883">
    <property type="term" value="F:CTP synthase activity"/>
    <property type="evidence" value="ECO:0007669"/>
    <property type="project" value="UniProtKB-EC"/>
</dbReference>
<evidence type="ECO:0000259" key="11">
    <source>
        <dbReference type="Pfam" id="PF00117"/>
    </source>
</evidence>
<dbReference type="PANTHER" id="PTHR11550">
    <property type="entry name" value="CTP SYNTHASE"/>
    <property type="match status" value="1"/>
</dbReference>
<evidence type="ECO:0000256" key="5">
    <source>
        <dbReference type="ARBA" id="ARBA00022741"/>
    </source>
</evidence>
<name>A0AA35YE34_LACSI</name>
<dbReference type="Gene3D" id="3.40.50.880">
    <property type="match status" value="1"/>
</dbReference>
<evidence type="ECO:0000313" key="13">
    <source>
        <dbReference type="Proteomes" id="UP001177003"/>
    </source>
</evidence>
<gene>
    <name evidence="12" type="ORF">LSALG_LOCUS10147</name>
</gene>
<dbReference type="GO" id="GO:0019856">
    <property type="term" value="P:pyrimidine nucleobase biosynthetic process"/>
    <property type="evidence" value="ECO:0007669"/>
    <property type="project" value="TreeGrafter"/>
</dbReference>
<proteinExistence type="inferred from homology"/>
<dbReference type="Proteomes" id="UP001177003">
    <property type="component" value="Chromosome 1"/>
</dbReference>
<evidence type="ECO:0000256" key="2">
    <source>
        <dbReference type="ARBA" id="ARBA00007533"/>
    </source>
</evidence>
<feature type="domain" description="Glutamine amidotransferase" evidence="11">
    <location>
        <begin position="32"/>
        <end position="174"/>
    </location>
</feature>
<dbReference type="GO" id="GO:0005524">
    <property type="term" value="F:ATP binding"/>
    <property type="evidence" value="ECO:0007669"/>
    <property type="project" value="UniProtKB-KW"/>
</dbReference>
<dbReference type="GO" id="GO:0042802">
    <property type="term" value="F:identical protein binding"/>
    <property type="evidence" value="ECO:0007669"/>
    <property type="project" value="TreeGrafter"/>
</dbReference>
<dbReference type="Pfam" id="PF00117">
    <property type="entry name" value="GATase"/>
    <property type="match status" value="1"/>
</dbReference>
<feature type="signal peptide" evidence="10">
    <location>
        <begin position="1"/>
        <end position="18"/>
    </location>
</feature>
<evidence type="ECO:0000256" key="3">
    <source>
        <dbReference type="ARBA" id="ARBA00012291"/>
    </source>
</evidence>
<dbReference type="InterPro" id="IPR017926">
    <property type="entry name" value="GATASE"/>
</dbReference>
<evidence type="ECO:0000256" key="9">
    <source>
        <dbReference type="ARBA" id="ARBA00047781"/>
    </source>
</evidence>
<accession>A0AA35YE34</accession>
<evidence type="ECO:0000256" key="10">
    <source>
        <dbReference type="SAM" id="SignalP"/>
    </source>
</evidence>
<keyword evidence="4" id="KW-0436">Ligase</keyword>
<dbReference type="InterPro" id="IPR029062">
    <property type="entry name" value="Class_I_gatase-like"/>
</dbReference>
<keyword evidence="5" id="KW-0547">Nucleotide-binding</keyword>
<evidence type="ECO:0000313" key="12">
    <source>
        <dbReference type="EMBL" id="CAI9269793.1"/>
    </source>
</evidence>
<dbReference type="EMBL" id="OX465077">
    <property type="protein sequence ID" value="CAI9269793.1"/>
    <property type="molecule type" value="Genomic_DNA"/>
</dbReference>
<keyword evidence="6" id="KW-0067">ATP-binding</keyword>
<feature type="chain" id="PRO_5041324651" description="CTP synthase (glutamine hydrolyzing)" evidence="10">
    <location>
        <begin position="19"/>
        <end position="294"/>
    </location>
</feature>
<keyword evidence="10" id="KW-0732">Signal</keyword>
<organism evidence="12 13">
    <name type="scientific">Lactuca saligna</name>
    <name type="common">Willowleaf lettuce</name>
    <dbReference type="NCBI Taxonomy" id="75948"/>
    <lineage>
        <taxon>Eukaryota</taxon>
        <taxon>Viridiplantae</taxon>
        <taxon>Streptophyta</taxon>
        <taxon>Embryophyta</taxon>
        <taxon>Tracheophyta</taxon>
        <taxon>Spermatophyta</taxon>
        <taxon>Magnoliopsida</taxon>
        <taxon>eudicotyledons</taxon>
        <taxon>Gunneridae</taxon>
        <taxon>Pentapetalae</taxon>
        <taxon>asterids</taxon>
        <taxon>campanulids</taxon>
        <taxon>Asterales</taxon>
        <taxon>Asteraceae</taxon>
        <taxon>Cichorioideae</taxon>
        <taxon>Cichorieae</taxon>
        <taxon>Lactucinae</taxon>
        <taxon>Lactuca</taxon>
    </lineage>
</organism>
<dbReference type="AlphaFoldDB" id="A0AA35YE34"/>
<evidence type="ECO:0000256" key="6">
    <source>
        <dbReference type="ARBA" id="ARBA00022840"/>
    </source>
</evidence>
<reference evidence="12" key="1">
    <citation type="submission" date="2023-04" db="EMBL/GenBank/DDBJ databases">
        <authorList>
            <person name="Vijverberg K."/>
            <person name="Xiong W."/>
            <person name="Schranz E."/>
        </authorList>
    </citation>
    <scope>NUCLEOTIDE SEQUENCE</scope>
</reference>
<evidence type="ECO:0000256" key="7">
    <source>
        <dbReference type="ARBA" id="ARBA00022962"/>
    </source>
</evidence>
<dbReference type="SUPFAM" id="SSF52317">
    <property type="entry name" value="Class I glutamine amidotransferase-like"/>
    <property type="match status" value="1"/>
</dbReference>
<sequence length="294" mass="33341">MLLGFVLLVCSLEQRARLRVSSDMNELLALLHASVACRRKLLINWVSANDLEEATAIENPNVHRATCNSLKSVDGVLVPGVGGGGDDRGVEEKIIAAKYACENNIPYLSICLGRQIVVIEYAISVIAPENANSTEFDPNTKNPCVIFIPKGSKTHMGGTMRLGSRRTYFQVMDSKASQLPKLNVLYQCFLGLGYKIDEIVQAWNEMYEVKRWQTGVPTFCLEPLFRRRVSKLHYLMEVEHRWDFHFYLWCDLVMYGNHYCWKLFLLLRESNSNFAAQLVGFMETLLVGAPDQAH</sequence>
<dbReference type="EC" id="6.3.4.2" evidence="3"/>
<dbReference type="InterPro" id="IPR004468">
    <property type="entry name" value="CTP_synthase"/>
</dbReference>
<evidence type="ECO:0000256" key="8">
    <source>
        <dbReference type="ARBA" id="ARBA00022975"/>
    </source>
</evidence>
<protein>
    <recommendedName>
        <fullName evidence="3">CTP synthase (glutamine hydrolyzing)</fullName>
        <ecNumber evidence="3">6.3.4.2</ecNumber>
    </recommendedName>
</protein>
<keyword evidence="8" id="KW-0665">Pyrimidine biosynthesis</keyword>
<comment type="similarity">
    <text evidence="2">Belongs to the CTP synthase family.</text>
</comment>